<feature type="transmembrane region" description="Helical" evidence="1">
    <location>
        <begin position="7"/>
        <end position="27"/>
    </location>
</feature>
<dbReference type="PROSITE" id="PS50011">
    <property type="entry name" value="PROTEIN_KINASE_DOM"/>
    <property type="match status" value="1"/>
</dbReference>
<gene>
    <name evidence="3" type="ORF">PGLA2088_LOCUS20749</name>
</gene>
<name>A0A813JEV1_POLGL</name>
<dbReference type="InterPro" id="IPR051681">
    <property type="entry name" value="Ser/Thr_Kinases-Pseudokinases"/>
</dbReference>
<sequence>MGPLGWYLRYIFWFVVVVVVVFVVVVFEAHDPEAHFCGTKVAVKTPRESRMTGSALRSFANELRVLRHVRHPNIVLFFGAVIDPDSQVLWLVFEFVSGTVLDRYVLRAEAGERGSQARWQILEGVSLALRYLHEERMLPVVHGDVKPENIMVELWTTGPRAKVLDFGLSRLLSDRSSKLGGSLRWMAPEVFQKTTAWQQAPATDVFSFGRIIYYLSTDKEPFRGMSSNEIKAVLMEGSAQLPWDVDDDACVAPACRSLCDDCQHLDPSQRPSMAQVHSALLATTTTTTL</sequence>
<dbReference type="PIRSF" id="PIRSF000654">
    <property type="entry name" value="Integrin-linked_kinase"/>
    <property type="match status" value="1"/>
</dbReference>
<proteinExistence type="predicted"/>
<reference evidence="3" key="1">
    <citation type="submission" date="2021-02" db="EMBL/GenBank/DDBJ databases">
        <authorList>
            <person name="Dougan E. K."/>
            <person name="Rhodes N."/>
            <person name="Thang M."/>
            <person name="Chan C."/>
        </authorList>
    </citation>
    <scope>NUCLEOTIDE SEQUENCE</scope>
</reference>
<dbReference type="AlphaFoldDB" id="A0A813JEV1"/>
<organism evidence="3 4">
    <name type="scientific">Polarella glacialis</name>
    <name type="common">Dinoflagellate</name>
    <dbReference type="NCBI Taxonomy" id="89957"/>
    <lineage>
        <taxon>Eukaryota</taxon>
        <taxon>Sar</taxon>
        <taxon>Alveolata</taxon>
        <taxon>Dinophyceae</taxon>
        <taxon>Suessiales</taxon>
        <taxon>Suessiaceae</taxon>
        <taxon>Polarella</taxon>
    </lineage>
</organism>
<feature type="domain" description="Protein kinase" evidence="2">
    <location>
        <begin position="1"/>
        <end position="280"/>
    </location>
</feature>
<evidence type="ECO:0000313" key="4">
    <source>
        <dbReference type="Proteomes" id="UP000626109"/>
    </source>
</evidence>
<dbReference type="EMBL" id="CAJNNW010025679">
    <property type="protein sequence ID" value="CAE8678338.1"/>
    <property type="molecule type" value="Genomic_DNA"/>
</dbReference>
<dbReference type="InterPro" id="IPR011009">
    <property type="entry name" value="Kinase-like_dom_sf"/>
</dbReference>
<dbReference type="SUPFAM" id="SSF56112">
    <property type="entry name" value="Protein kinase-like (PK-like)"/>
    <property type="match status" value="1"/>
</dbReference>
<evidence type="ECO:0000259" key="2">
    <source>
        <dbReference type="PROSITE" id="PS50011"/>
    </source>
</evidence>
<keyword evidence="1" id="KW-0472">Membrane</keyword>
<keyword evidence="1" id="KW-0812">Transmembrane</keyword>
<comment type="caution">
    <text evidence="3">The sequence shown here is derived from an EMBL/GenBank/DDBJ whole genome shotgun (WGS) entry which is preliminary data.</text>
</comment>
<evidence type="ECO:0000256" key="1">
    <source>
        <dbReference type="SAM" id="Phobius"/>
    </source>
</evidence>
<protein>
    <recommendedName>
        <fullName evidence="2">Protein kinase domain-containing protein</fullName>
    </recommendedName>
</protein>
<evidence type="ECO:0000313" key="3">
    <source>
        <dbReference type="EMBL" id="CAE8678338.1"/>
    </source>
</evidence>
<dbReference type="GO" id="GO:0004674">
    <property type="term" value="F:protein serine/threonine kinase activity"/>
    <property type="evidence" value="ECO:0007669"/>
    <property type="project" value="TreeGrafter"/>
</dbReference>
<dbReference type="PANTHER" id="PTHR44329">
    <property type="entry name" value="SERINE/THREONINE-PROTEIN KINASE TNNI3K-RELATED"/>
    <property type="match status" value="1"/>
</dbReference>
<accession>A0A813JEV1</accession>
<dbReference type="SMART" id="SM00220">
    <property type="entry name" value="S_TKc"/>
    <property type="match status" value="1"/>
</dbReference>
<dbReference type="Gene3D" id="1.10.510.10">
    <property type="entry name" value="Transferase(Phosphotransferase) domain 1"/>
    <property type="match status" value="1"/>
</dbReference>
<dbReference type="GO" id="GO:0005524">
    <property type="term" value="F:ATP binding"/>
    <property type="evidence" value="ECO:0007669"/>
    <property type="project" value="InterPro"/>
</dbReference>
<keyword evidence="1" id="KW-1133">Transmembrane helix</keyword>
<dbReference type="PROSITE" id="PS00108">
    <property type="entry name" value="PROTEIN_KINASE_ST"/>
    <property type="match status" value="1"/>
</dbReference>
<dbReference type="Proteomes" id="UP000626109">
    <property type="component" value="Unassembled WGS sequence"/>
</dbReference>
<dbReference type="InterPro" id="IPR008271">
    <property type="entry name" value="Ser/Thr_kinase_AS"/>
</dbReference>
<dbReference type="Pfam" id="PF00069">
    <property type="entry name" value="Pkinase"/>
    <property type="match status" value="1"/>
</dbReference>
<dbReference type="Gene3D" id="3.30.200.20">
    <property type="entry name" value="Phosphorylase Kinase, domain 1"/>
    <property type="match status" value="1"/>
</dbReference>
<dbReference type="InterPro" id="IPR000719">
    <property type="entry name" value="Prot_kinase_dom"/>
</dbReference>